<name>A0A7Y7WBD3_9PSED</name>
<dbReference type="AlphaFoldDB" id="A0A7Y7WBD3"/>
<evidence type="ECO:0000256" key="5">
    <source>
        <dbReference type="ARBA" id="ARBA00023288"/>
    </source>
</evidence>
<evidence type="ECO:0000256" key="3">
    <source>
        <dbReference type="ARBA" id="ARBA00023136"/>
    </source>
</evidence>
<dbReference type="InterPro" id="IPR010920">
    <property type="entry name" value="LSM_dom_sf"/>
</dbReference>
<dbReference type="RefSeq" id="WP_177143670.1">
    <property type="nucleotide sequence ID" value="NZ_JACAPU010000011.1"/>
</dbReference>
<evidence type="ECO:0000259" key="7">
    <source>
        <dbReference type="Pfam" id="PF06004"/>
    </source>
</evidence>
<dbReference type="InterPro" id="IPR047807">
    <property type="entry name" value="YgdI/YgdR-like_SH3-like"/>
</dbReference>
<evidence type="ECO:0000256" key="2">
    <source>
        <dbReference type="ARBA" id="ARBA00022729"/>
    </source>
</evidence>
<dbReference type="SUPFAM" id="SSF50182">
    <property type="entry name" value="Sm-like ribonucleoproteins"/>
    <property type="match status" value="1"/>
</dbReference>
<gene>
    <name evidence="8" type="ORF">HX829_07210</name>
</gene>
<feature type="chain" id="PRO_5030997568" evidence="6">
    <location>
        <begin position="20"/>
        <end position="74"/>
    </location>
</feature>
<comment type="caution">
    <text evidence="8">The sequence shown here is derived from an EMBL/GenBank/DDBJ whole genome shotgun (WGS) entry which is preliminary data.</text>
</comment>
<keyword evidence="5 8" id="KW-0449">Lipoprotein</keyword>
<organism evidence="8 9">
    <name type="scientific">Pseudomonas gingeri</name>
    <dbReference type="NCBI Taxonomy" id="117681"/>
    <lineage>
        <taxon>Bacteria</taxon>
        <taxon>Pseudomonadati</taxon>
        <taxon>Pseudomonadota</taxon>
        <taxon>Gammaproteobacteria</taxon>
        <taxon>Pseudomonadales</taxon>
        <taxon>Pseudomonadaceae</taxon>
        <taxon>Pseudomonas</taxon>
    </lineage>
</organism>
<keyword evidence="3" id="KW-0472">Membrane</keyword>
<reference evidence="8 9" key="1">
    <citation type="submission" date="2020-04" db="EMBL/GenBank/DDBJ databases">
        <title>Molecular characterization of pseudomonads from Agaricus bisporus reveal novel blotch 2 pathogens in Western Europe.</title>
        <authorList>
            <person name="Taparia T."/>
            <person name="Krijger M."/>
            <person name="Haynes E."/>
            <person name="Elpinstone J.G."/>
            <person name="Noble R."/>
            <person name="Van Der Wolf J."/>
        </authorList>
    </citation>
    <scope>NUCLEOTIDE SEQUENCE [LARGE SCALE GENOMIC DNA]</scope>
    <source>
        <strain evidence="8 9">F1001</strain>
    </source>
</reference>
<evidence type="ECO:0000256" key="6">
    <source>
        <dbReference type="SAM" id="SignalP"/>
    </source>
</evidence>
<dbReference type="Pfam" id="PF06004">
    <property type="entry name" value="DUF903"/>
    <property type="match status" value="1"/>
</dbReference>
<keyword evidence="4" id="KW-0564">Palmitate</keyword>
<dbReference type="PROSITE" id="PS51257">
    <property type="entry name" value="PROKAR_LIPOPROTEIN"/>
    <property type="match status" value="1"/>
</dbReference>
<feature type="domain" description="Lipoprotein YgdI/YgdR-like SH3-like" evidence="7">
    <location>
        <begin position="24"/>
        <end position="71"/>
    </location>
</feature>
<dbReference type="InterPro" id="IPR010305">
    <property type="entry name" value="YgdI/YgdR-like"/>
</dbReference>
<dbReference type="EMBL" id="JACAPU010000011">
    <property type="protein sequence ID" value="NWB46277.1"/>
    <property type="molecule type" value="Genomic_DNA"/>
</dbReference>
<feature type="signal peptide" evidence="6">
    <location>
        <begin position="1"/>
        <end position="19"/>
    </location>
</feature>
<sequence length="74" mass="8093">MYLKILTLPLMAAAFLTLAGCSTPTVVTLQNGTEYITRDKPQTHSADGFYEFKDISGKEVRVKASDVATVKPKD</sequence>
<dbReference type="NCBIfam" id="NF033216">
    <property type="entry name" value="lipo_YgdI_YgdR"/>
    <property type="match status" value="1"/>
</dbReference>
<evidence type="ECO:0000313" key="9">
    <source>
        <dbReference type="Proteomes" id="UP000582981"/>
    </source>
</evidence>
<dbReference type="Proteomes" id="UP000582981">
    <property type="component" value="Unassembled WGS sequence"/>
</dbReference>
<evidence type="ECO:0000256" key="4">
    <source>
        <dbReference type="ARBA" id="ARBA00023139"/>
    </source>
</evidence>
<proteinExistence type="predicted"/>
<accession>A0A7Y7WBD3</accession>
<keyword evidence="2 6" id="KW-0732">Signal</keyword>
<keyword evidence="1" id="KW-1003">Cell membrane</keyword>
<evidence type="ECO:0000256" key="1">
    <source>
        <dbReference type="ARBA" id="ARBA00022475"/>
    </source>
</evidence>
<dbReference type="PANTHER" id="PTHR37011:SF1">
    <property type="entry name" value="POT FAMILY PEPTIDE TRANSPORT PROTEIN"/>
    <property type="match status" value="1"/>
</dbReference>
<evidence type="ECO:0000313" key="8">
    <source>
        <dbReference type="EMBL" id="NWB46277.1"/>
    </source>
</evidence>
<dbReference type="Gene3D" id="2.30.30.100">
    <property type="match status" value="1"/>
</dbReference>
<protein>
    <submittedName>
        <fullName evidence="8">YgdI/YgdR family lipoprotein</fullName>
    </submittedName>
</protein>
<dbReference type="PANTHER" id="PTHR37011">
    <property type="entry name" value="POT FAMILY PEPTIDE TRANSPORT PROTEIN-RELATED"/>
    <property type="match status" value="1"/>
</dbReference>